<accession>A0A2H0UYF9</accession>
<dbReference type="PANTHER" id="PTHR13069">
    <property type="entry name" value="ALKYLATED DNA REPAIR PROTEIN ALKB HOMOLOG 8"/>
    <property type="match status" value="1"/>
</dbReference>
<dbReference type="EMBL" id="PFAV01000002">
    <property type="protein sequence ID" value="PIR91855.1"/>
    <property type="molecule type" value="Genomic_DNA"/>
</dbReference>
<dbReference type="InterPro" id="IPR051422">
    <property type="entry name" value="AlkB_tRNA_MeTrf/Diox"/>
</dbReference>
<name>A0A2H0UYF9_9BACT</name>
<dbReference type="SUPFAM" id="SSF53335">
    <property type="entry name" value="S-adenosyl-L-methionine-dependent methyltransferases"/>
    <property type="match status" value="1"/>
</dbReference>
<dbReference type="PANTHER" id="PTHR13069:SF21">
    <property type="entry name" value="ALKYLATED DNA REPAIR PROTEIN ALKB HOMOLOG 8"/>
    <property type="match status" value="1"/>
</dbReference>
<dbReference type="Proteomes" id="UP000228906">
    <property type="component" value="Unassembled WGS sequence"/>
</dbReference>
<evidence type="ECO:0000313" key="4">
    <source>
        <dbReference type="EMBL" id="PIR91855.1"/>
    </source>
</evidence>
<dbReference type="GO" id="GO:0008757">
    <property type="term" value="F:S-adenosylmethionine-dependent methyltransferase activity"/>
    <property type="evidence" value="ECO:0007669"/>
    <property type="project" value="InterPro"/>
</dbReference>
<keyword evidence="1" id="KW-0489">Methyltransferase</keyword>
<dbReference type="InterPro" id="IPR029063">
    <property type="entry name" value="SAM-dependent_MTases_sf"/>
</dbReference>
<proteinExistence type="predicted"/>
<evidence type="ECO:0000259" key="3">
    <source>
        <dbReference type="Pfam" id="PF08241"/>
    </source>
</evidence>
<dbReference type="InterPro" id="IPR013216">
    <property type="entry name" value="Methyltransf_11"/>
</dbReference>
<sequence>MFAFSNSEPICCCKFLSMDKVFVQQLLDRVRSDYNKIAEDFSRKRNTPPKIAEGKFSADSVVAGEKILDLGCGNGRLFELLENKGIDYFGIDNSEGLIEKANKKYPIARFQVADALNLPFLENYFDKIYCLAVLHHIPSKEKRLRFLQEAEKVLKPSGSLILTNWHFWKESKFLKAILKYGFLKAIGQSQLDFKDIFLPWKDSQGKVLAERYYHGFTRGELKSLVKKTNLKIKECGLWRYPAGHSNIYIIAEKPVKSV</sequence>
<comment type="caution">
    <text evidence="4">The sequence shown here is derived from an EMBL/GenBank/DDBJ whole genome shotgun (WGS) entry which is preliminary data.</text>
</comment>
<organism evidence="4 5">
    <name type="scientific">bacterium (Candidatus Gribaldobacteria) CG10_big_fil_rev_8_21_14_0_10_41_12</name>
    <dbReference type="NCBI Taxonomy" id="2014277"/>
    <lineage>
        <taxon>Bacteria</taxon>
        <taxon>Candidatus Gribaldobacteria</taxon>
    </lineage>
</organism>
<evidence type="ECO:0000256" key="1">
    <source>
        <dbReference type="ARBA" id="ARBA00022603"/>
    </source>
</evidence>
<dbReference type="GO" id="GO:0032259">
    <property type="term" value="P:methylation"/>
    <property type="evidence" value="ECO:0007669"/>
    <property type="project" value="UniProtKB-KW"/>
</dbReference>
<dbReference type="AlphaFoldDB" id="A0A2H0UYF9"/>
<keyword evidence="2" id="KW-0808">Transferase</keyword>
<dbReference type="GO" id="GO:0008175">
    <property type="term" value="F:tRNA methyltransferase activity"/>
    <property type="evidence" value="ECO:0007669"/>
    <property type="project" value="UniProtKB-ARBA"/>
</dbReference>
<protein>
    <recommendedName>
        <fullName evidence="3">Methyltransferase type 11 domain-containing protein</fullName>
    </recommendedName>
</protein>
<feature type="domain" description="Methyltransferase type 11" evidence="3">
    <location>
        <begin position="68"/>
        <end position="162"/>
    </location>
</feature>
<evidence type="ECO:0000313" key="5">
    <source>
        <dbReference type="Proteomes" id="UP000228906"/>
    </source>
</evidence>
<dbReference type="GO" id="GO:0006400">
    <property type="term" value="P:tRNA modification"/>
    <property type="evidence" value="ECO:0007669"/>
    <property type="project" value="UniProtKB-ARBA"/>
</dbReference>
<gene>
    <name evidence="4" type="ORF">COU03_00100</name>
</gene>
<dbReference type="Gene3D" id="3.40.50.150">
    <property type="entry name" value="Vaccinia Virus protein VP39"/>
    <property type="match status" value="1"/>
</dbReference>
<dbReference type="Pfam" id="PF08241">
    <property type="entry name" value="Methyltransf_11"/>
    <property type="match status" value="1"/>
</dbReference>
<dbReference type="CDD" id="cd02440">
    <property type="entry name" value="AdoMet_MTases"/>
    <property type="match status" value="1"/>
</dbReference>
<reference evidence="5" key="1">
    <citation type="submission" date="2017-09" db="EMBL/GenBank/DDBJ databases">
        <title>Depth-based differentiation of microbial function through sediment-hosted aquifers and enrichment of novel symbionts in the deep terrestrial subsurface.</title>
        <authorList>
            <person name="Probst A.J."/>
            <person name="Ladd B."/>
            <person name="Jarett J.K."/>
            <person name="Geller-Mcgrath D.E."/>
            <person name="Sieber C.M.K."/>
            <person name="Emerson J.B."/>
            <person name="Anantharaman K."/>
            <person name="Thomas B.C."/>
            <person name="Malmstrom R."/>
            <person name="Stieglmeier M."/>
            <person name="Klingl A."/>
            <person name="Woyke T."/>
            <person name="Ryan C.M."/>
            <person name="Banfield J.F."/>
        </authorList>
    </citation>
    <scope>NUCLEOTIDE SEQUENCE [LARGE SCALE GENOMIC DNA]</scope>
</reference>
<evidence type="ECO:0000256" key="2">
    <source>
        <dbReference type="ARBA" id="ARBA00022679"/>
    </source>
</evidence>